<keyword evidence="1" id="KW-0732">Signal</keyword>
<dbReference type="Proteomes" id="UP000238312">
    <property type="component" value="Unassembled WGS sequence"/>
</dbReference>
<gene>
    <name evidence="2" type="ORF">B0I32_13129</name>
</gene>
<dbReference type="RefSeq" id="WP_106251641.1">
    <property type="nucleotide sequence ID" value="NZ_PVNG01000031.1"/>
</dbReference>
<evidence type="ECO:0000313" key="2">
    <source>
        <dbReference type="EMBL" id="PRX52632.1"/>
    </source>
</evidence>
<comment type="caution">
    <text evidence="2">The sequence shown here is derived from an EMBL/GenBank/DDBJ whole genome shotgun (WGS) entry which is preliminary data.</text>
</comment>
<feature type="chain" id="PRO_5015683837" evidence="1">
    <location>
        <begin position="26"/>
        <end position="97"/>
    </location>
</feature>
<proteinExistence type="predicted"/>
<dbReference type="AlphaFoldDB" id="A0A2T0M580"/>
<organism evidence="2 3">
    <name type="scientific">Nonomuraea fuscirosea</name>
    <dbReference type="NCBI Taxonomy" id="1291556"/>
    <lineage>
        <taxon>Bacteria</taxon>
        <taxon>Bacillati</taxon>
        <taxon>Actinomycetota</taxon>
        <taxon>Actinomycetes</taxon>
        <taxon>Streptosporangiales</taxon>
        <taxon>Streptosporangiaceae</taxon>
        <taxon>Nonomuraea</taxon>
    </lineage>
</organism>
<reference evidence="2 3" key="1">
    <citation type="submission" date="2018-03" db="EMBL/GenBank/DDBJ databases">
        <title>Genomic Encyclopedia of Type Strains, Phase III (KMG-III): the genomes of soil and plant-associated and newly described type strains.</title>
        <authorList>
            <person name="Whitman W."/>
        </authorList>
    </citation>
    <scope>NUCLEOTIDE SEQUENCE [LARGE SCALE GENOMIC DNA]</scope>
    <source>
        <strain evidence="2 3">CGMCC 4.7104</strain>
    </source>
</reference>
<protein>
    <submittedName>
        <fullName evidence="2">Uncharacterized protein</fullName>
    </submittedName>
</protein>
<sequence length="97" mass="10549">MTVGVLITGFMAVALTMTGVQPASAKEPDTLTTNVRAAEPKQWPTVFPGWSKQDLATPSPTGRIAVYDLLGKLRRYYTGVGLVSGSRLYLRLLFDCD</sequence>
<accession>A0A2T0M580</accession>
<name>A0A2T0M580_9ACTN</name>
<keyword evidence="3" id="KW-1185">Reference proteome</keyword>
<evidence type="ECO:0000313" key="3">
    <source>
        <dbReference type="Proteomes" id="UP000238312"/>
    </source>
</evidence>
<feature type="signal peptide" evidence="1">
    <location>
        <begin position="1"/>
        <end position="25"/>
    </location>
</feature>
<evidence type="ECO:0000256" key="1">
    <source>
        <dbReference type="SAM" id="SignalP"/>
    </source>
</evidence>
<dbReference type="EMBL" id="PVNG01000031">
    <property type="protein sequence ID" value="PRX52632.1"/>
    <property type="molecule type" value="Genomic_DNA"/>
</dbReference>